<dbReference type="Pfam" id="PF09685">
    <property type="entry name" value="MamF_MmsF"/>
    <property type="match status" value="1"/>
</dbReference>
<dbReference type="EMBL" id="JADOUF010000001">
    <property type="protein sequence ID" value="MBG6138580.1"/>
    <property type="molecule type" value="Genomic_DNA"/>
</dbReference>
<feature type="transmembrane region" description="Helical" evidence="5">
    <location>
        <begin position="66"/>
        <end position="86"/>
    </location>
</feature>
<feature type="transmembrane region" description="Helical" evidence="5">
    <location>
        <begin position="24"/>
        <end position="54"/>
    </location>
</feature>
<dbReference type="AlphaFoldDB" id="A0A8J7GJB8"/>
<evidence type="ECO:0000313" key="7">
    <source>
        <dbReference type="Proteomes" id="UP000622552"/>
    </source>
</evidence>
<evidence type="ECO:0000256" key="1">
    <source>
        <dbReference type="ARBA" id="ARBA00004141"/>
    </source>
</evidence>
<accession>A0A8J7GJB8</accession>
<keyword evidence="2 5" id="KW-0812">Transmembrane</keyword>
<keyword evidence="3 5" id="KW-1133">Transmembrane helix</keyword>
<comment type="caution">
    <text evidence="6">The sequence shown here is derived from an EMBL/GenBank/DDBJ whole genome shotgun (WGS) entry which is preliminary data.</text>
</comment>
<dbReference type="Proteomes" id="UP000622552">
    <property type="component" value="Unassembled WGS sequence"/>
</dbReference>
<proteinExistence type="predicted"/>
<dbReference type="InterPro" id="IPR019109">
    <property type="entry name" value="MamF_MmsF"/>
</dbReference>
<sequence length="142" mass="14703">MTQPPPPGYGYPPPPPANSDDKTWALVATFGAAVGAFISCGVLGFAGPLVAYLAKGKESAAVRSTSLAALNFHAPLSVAAFVLGIIEQCGGRVPYVGWLVSILAGLVALVVFVGQIVFGIIAGMKANEGQPYSYPFNFNFIK</sequence>
<evidence type="ECO:0000256" key="2">
    <source>
        <dbReference type="ARBA" id="ARBA00022692"/>
    </source>
</evidence>
<comment type="subcellular location">
    <subcellularLocation>
        <location evidence="1">Membrane</location>
        <topology evidence="1">Multi-pass membrane protein</topology>
    </subcellularLocation>
</comment>
<name>A0A8J7GJB8_9ACTN</name>
<evidence type="ECO:0000256" key="5">
    <source>
        <dbReference type="SAM" id="Phobius"/>
    </source>
</evidence>
<evidence type="ECO:0000256" key="4">
    <source>
        <dbReference type="ARBA" id="ARBA00023136"/>
    </source>
</evidence>
<feature type="transmembrane region" description="Helical" evidence="5">
    <location>
        <begin position="98"/>
        <end position="122"/>
    </location>
</feature>
<reference evidence="6" key="1">
    <citation type="submission" date="2020-11" db="EMBL/GenBank/DDBJ databases">
        <title>Sequencing the genomes of 1000 actinobacteria strains.</title>
        <authorList>
            <person name="Klenk H.-P."/>
        </authorList>
    </citation>
    <scope>NUCLEOTIDE SEQUENCE</scope>
    <source>
        <strain evidence="6">DSM 45356</strain>
    </source>
</reference>
<gene>
    <name evidence="6" type="ORF">IW245_004774</name>
</gene>
<protein>
    <submittedName>
        <fullName evidence="6">Putative Tic20 family protein</fullName>
    </submittedName>
</protein>
<evidence type="ECO:0000256" key="3">
    <source>
        <dbReference type="ARBA" id="ARBA00022989"/>
    </source>
</evidence>
<organism evidence="6 7">
    <name type="scientific">Longispora fulva</name>
    <dbReference type="NCBI Taxonomy" id="619741"/>
    <lineage>
        <taxon>Bacteria</taxon>
        <taxon>Bacillati</taxon>
        <taxon>Actinomycetota</taxon>
        <taxon>Actinomycetes</taxon>
        <taxon>Micromonosporales</taxon>
        <taxon>Micromonosporaceae</taxon>
        <taxon>Longispora</taxon>
    </lineage>
</organism>
<evidence type="ECO:0000313" key="6">
    <source>
        <dbReference type="EMBL" id="MBG6138580.1"/>
    </source>
</evidence>
<dbReference type="RefSeq" id="WP_197005321.1">
    <property type="nucleotide sequence ID" value="NZ_BONS01000025.1"/>
</dbReference>
<keyword evidence="4 5" id="KW-0472">Membrane</keyword>
<keyword evidence="7" id="KW-1185">Reference proteome</keyword>